<name>A0A3M0KL78_HIRRU</name>
<dbReference type="EMBL" id="QRBI01000105">
    <property type="protein sequence ID" value="RMC14002.1"/>
    <property type="molecule type" value="Genomic_DNA"/>
</dbReference>
<organism evidence="1 2">
    <name type="scientific">Hirundo rustica rustica</name>
    <dbReference type="NCBI Taxonomy" id="333673"/>
    <lineage>
        <taxon>Eukaryota</taxon>
        <taxon>Metazoa</taxon>
        <taxon>Chordata</taxon>
        <taxon>Craniata</taxon>
        <taxon>Vertebrata</taxon>
        <taxon>Euteleostomi</taxon>
        <taxon>Archelosauria</taxon>
        <taxon>Archosauria</taxon>
        <taxon>Dinosauria</taxon>
        <taxon>Saurischia</taxon>
        <taxon>Theropoda</taxon>
        <taxon>Coelurosauria</taxon>
        <taxon>Aves</taxon>
        <taxon>Neognathae</taxon>
        <taxon>Neoaves</taxon>
        <taxon>Telluraves</taxon>
        <taxon>Australaves</taxon>
        <taxon>Passeriformes</taxon>
        <taxon>Sylvioidea</taxon>
        <taxon>Hirundinidae</taxon>
        <taxon>Hirundo</taxon>
    </lineage>
</organism>
<comment type="caution">
    <text evidence="1">The sequence shown here is derived from an EMBL/GenBank/DDBJ whole genome shotgun (WGS) entry which is preliminary data.</text>
</comment>
<keyword evidence="2" id="KW-1185">Reference proteome</keyword>
<gene>
    <name evidence="1" type="ORF">DUI87_09086</name>
</gene>
<accession>A0A3M0KL78</accession>
<dbReference type="AlphaFoldDB" id="A0A3M0KL78"/>
<sequence>MMAAIIIRMHESKTPGEDFALEEREERRRELPCPLTTKLLHAAGSVTNSDWADYAMDILAIALYFPHPVAVKANAVNDFKGSDTRGYMGEKGNPTKD</sequence>
<evidence type="ECO:0000313" key="2">
    <source>
        <dbReference type="Proteomes" id="UP000269221"/>
    </source>
</evidence>
<evidence type="ECO:0000313" key="1">
    <source>
        <dbReference type="EMBL" id="RMC14002.1"/>
    </source>
</evidence>
<protein>
    <submittedName>
        <fullName evidence="1">Uncharacterized protein</fullName>
    </submittedName>
</protein>
<proteinExistence type="predicted"/>
<dbReference type="Proteomes" id="UP000269221">
    <property type="component" value="Unassembled WGS sequence"/>
</dbReference>
<reference evidence="1 2" key="1">
    <citation type="submission" date="2018-07" db="EMBL/GenBank/DDBJ databases">
        <title>A high quality draft genome assembly of the barn swallow (H. rustica rustica).</title>
        <authorList>
            <person name="Formenti G."/>
            <person name="Chiara M."/>
            <person name="Poveda L."/>
            <person name="Francoijs K.-J."/>
            <person name="Bonisoli-Alquati A."/>
            <person name="Canova L."/>
            <person name="Gianfranceschi L."/>
            <person name="Horner D.S."/>
            <person name="Saino N."/>
        </authorList>
    </citation>
    <scope>NUCLEOTIDE SEQUENCE [LARGE SCALE GENOMIC DNA]</scope>
    <source>
        <strain evidence="1">Chelidonia</strain>
        <tissue evidence="1">Blood</tissue>
    </source>
</reference>